<keyword evidence="1" id="KW-0732">Signal</keyword>
<evidence type="ECO:0000313" key="3">
    <source>
        <dbReference type="Proteomes" id="UP000326340"/>
    </source>
</evidence>
<evidence type="ECO:0000256" key="1">
    <source>
        <dbReference type="SAM" id="SignalP"/>
    </source>
</evidence>
<gene>
    <name evidence="2" type="ORF">CSHISOI_08177</name>
</gene>
<dbReference type="EMBL" id="PUHP01001046">
    <property type="protein sequence ID" value="TQN66931.1"/>
    <property type="molecule type" value="Genomic_DNA"/>
</dbReference>
<dbReference type="AlphaFoldDB" id="A0A5Q4BJG2"/>
<reference evidence="2 3" key="1">
    <citation type="journal article" date="2019" name="Sci. Rep.">
        <title>Colletotrichum shisoi sp. nov., an anthracnose pathogen of Perilla frutescens in Japan: molecular phylogenetic, morphological and genomic evidence.</title>
        <authorList>
            <person name="Gan P."/>
            <person name="Tsushima A."/>
            <person name="Hiroyama R."/>
            <person name="Narusaka M."/>
            <person name="Takano Y."/>
            <person name="Narusaka Y."/>
            <person name="Kawaradani M."/>
            <person name="Damm U."/>
            <person name="Shirasu K."/>
        </authorList>
    </citation>
    <scope>NUCLEOTIDE SEQUENCE [LARGE SCALE GENOMIC DNA]</scope>
    <source>
        <strain evidence="2 3">PG-2018a</strain>
    </source>
</reference>
<name>A0A5Q4BJG2_9PEZI</name>
<dbReference type="Proteomes" id="UP000326340">
    <property type="component" value="Unassembled WGS sequence"/>
</dbReference>
<keyword evidence="3" id="KW-1185">Reference proteome</keyword>
<dbReference type="OrthoDB" id="10393852at2759"/>
<sequence>MSLVYFKLLLLLALTIFGVEGKAPKRQRIKDSDYTLSITRGLLQHTTYNIYSNGYQDGNVPVTEFKFRRTLTGKPILDISAWNDKDSRPVSEYRPLSSLVKDVTGEKTKVDLSKVPYVIFRHIELIEKADRYLQWVLDWNPESFTVTPEDEWWWDEYSGTWSFKEISKLFSDRGIKEVQVKLRKGRFVTQFVLNKVPKVVASDRPRDDRKVDPEGQCTALLGKCGKH</sequence>
<evidence type="ECO:0000313" key="2">
    <source>
        <dbReference type="EMBL" id="TQN66931.1"/>
    </source>
</evidence>
<feature type="signal peptide" evidence="1">
    <location>
        <begin position="1"/>
        <end position="21"/>
    </location>
</feature>
<organism evidence="2 3">
    <name type="scientific">Colletotrichum shisoi</name>
    <dbReference type="NCBI Taxonomy" id="2078593"/>
    <lineage>
        <taxon>Eukaryota</taxon>
        <taxon>Fungi</taxon>
        <taxon>Dikarya</taxon>
        <taxon>Ascomycota</taxon>
        <taxon>Pezizomycotina</taxon>
        <taxon>Sordariomycetes</taxon>
        <taxon>Hypocreomycetidae</taxon>
        <taxon>Glomerellales</taxon>
        <taxon>Glomerellaceae</taxon>
        <taxon>Colletotrichum</taxon>
        <taxon>Colletotrichum destructivum species complex</taxon>
    </lineage>
</organism>
<accession>A0A5Q4BJG2</accession>
<comment type="caution">
    <text evidence="2">The sequence shown here is derived from an EMBL/GenBank/DDBJ whole genome shotgun (WGS) entry which is preliminary data.</text>
</comment>
<protein>
    <submittedName>
        <fullName evidence="2">Uncharacterized protein</fullName>
    </submittedName>
</protein>
<feature type="chain" id="PRO_5025002763" evidence="1">
    <location>
        <begin position="22"/>
        <end position="227"/>
    </location>
</feature>
<proteinExistence type="predicted"/>